<feature type="disulfide bond" evidence="11">
    <location>
        <begin position="324"/>
        <end position="342"/>
    </location>
</feature>
<keyword evidence="3" id="KW-0732">Signal</keyword>
<keyword evidence="15" id="KW-1185">Reference proteome</keyword>
<dbReference type="Gene3D" id="1.10.2000.10">
    <property type="entry name" value="Frizzled cysteine-rich domain"/>
    <property type="match status" value="1"/>
</dbReference>
<dbReference type="InterPro" id="IPR036055">
    <property type="entry name" value="LDL_receptor-like_sf"/>
</dbReference>
<dbReference type="SMART" id="SM00063">
    <property type="entry name" value="FRI"/>
    <property type="match status" value="1"/>
</dbReference>
<dbReference type="GO" id="GO:0016192">
    <property type="term" value="P:vesicle-mediated transport"/>
    <property type="evidence" value="ECO:0007669"/>
    <property type="project" value="UniProtKB-ARBA"/>
</dbReference>
<dbReference type="SMART" id="SM00192">
    <property type="entry name" value="LDLa"/>
    <property type="match status" value="3"/>
</dbReference>
<dbReference type="CDD" id="cd00112">
    <property type="entry name" value="LDLa"/>
    <property type="match status" value="3"/>
</dbReference>
<evidence type="ECO:0000256" key="6">
    <source>
        <dbReference type="ARBA" id="ARBA00022989"/>
    </source>
</evidence>
<dbReference type="CDD" id="cd07066">
    <property type="entry name" value="CRD_FZ"/>
    <property type="match status" value="1"/>
</dbReference>
<dbReference type="Proteomes" id="UP001151699">
    <property type="component" value="Chromosome X"/>
</dbReference>
<keyword evidence="4" id="KW-0677">Repeat</keyword>
<dbReference type="Gene3D" id="4.10.400.10">
    <property type="entry name" value="Low-density Lipoprotein Receptor"/>
    <property type="match status" value="3"/>
</dbReference>
<evidence type="ECO:0000256" key="12">
    <source>
        <dbReference type="SAM" id="MobiDB-lite"/>
    </source>
</evidence>
<keyword evidence="2" id="KW-0812">Transmembrane</keyword>
<evidence type="ECO:0000256" key="1">
    <source>
        <dbReference type="ARBA" id="ARBA00004401"/>
    </source>
</evidence>
<feature type="disulfide bond" evidence="11">
    <location>
        <begin position="139"/>
        <end position="154"/>
    </location>
</feature>
<evidence type="ECO:0000256" key="5">
    <source>
        <dbReference type="ARBA" id="ARBA00022968"/>
    </source>
</evidence>
<dbReference type="Pfam" id="PF00057">
    <property type="entry name" value="Ldl_recept_a"/>
    <property type="match status" value="3"/>
</dbReference>
<evidence type="ECO:0000313" key="15">
    <source>
        <dbReference type="Proteomes" id="UP001151699"/>
    </source>
</evidence>
<comment type="caution">
    <text evidence="11">Lacks conserved residue(s) required for the propagation of feature annotation.</text>
</comment>
<reference evidence="14" key="1">
    <citation type="submission" date="2022-07" db="EMBL/GenBank/DDBJ databases">
        <authorList>
            <person name="Trinca V."/>
            <person name="Uliana J.V.C."/>
            <person name="Torres T.T."/>
            <person name="Ward R.J."/>
            <person name="Monesi N."/>
        </authorList>
    </citation>
    <scope>NUCLEOTIDE SEQUENCE</scope>
    <source>
        <strain evidence="14">HSMRA1968</strain>
        <tissue evidence="14">Whole embryos</tissue>
    </source>
</reference>
<dbReference type="InterPro" id="IPR050685">
    <property type="entry name" value="LDLR"/>
</dbReference>
<dbReference type="InterPro" id="IPR036790">
    <property type="entry name" value="Frizzled_dom_sf"/>
</dbReference>
<dbReference type="Pfam" id="PF01392">
    <property type="entry name" value="Fz"/>
    <property type="match status" value="1"/>
</dbReference>
<evidence type="ECO:0000256" key="2">
    <source>
        <dbReference type="ARBA" id="ARBA00022692"/>
    </source>
</evidence>
<dbReference type="PANTHER" id="PTHR24270:SF57">
    <property type="entry name" value="FI24007P1"/>
    <property type="match status" value="1"/>
</dbReference>
<name>A0A9Q0S0A7_9DIPT</name>
<dbReference type="AlphaFoldDB" id="A0A9Q0S0A7"/>
<evidence type="ECO:0000256" key="10">
    <source>
        <dbReference type="PROSITE-ProRule" id="PRU00090"/>
    </source>
</evidence>
<evidence type="ECO:0000256" key="11">
    <source>
        <dbReference type="PROSITE-ProRule" id="PRU00124"/>
    </source>
</evidence>
<feature type="domain" description="FZ" evidence="13">
    <location>
        <begin position="1"/>
        <end position="114"/>
    </location>
</feature>
<feature type="disulfide bond" evidence="11">
    <location>
        <begin position="127"/>
        <end position="145"/>
    </location>
</feature>
<evidence type="ECO:0000256" key="9">
    <source>
        <dbReference type="ARBA" id="ARBA00023180"/>
    </source>
</evidence>
<comment type="caution">
    <text evidence="14">The sequence shown here is derived from an EMBL/GenBank/DDBJ whole genome shotgun (WGS) entry which is preliminary data.</text>
</comment>
<dbReference type="PROSITE" id="PS50038">
    <property type="entry name" value="FZ"/>
    <property type="match status" value="1"/>
</dbReference>
<dbReference type="OrthoDB" id="10020456at2759"/>
<dbReference type="EMBL" id="WJQU01000003">
    <property type="protein sequence ID" value="KAJ6639557.1"/>
    <property type="molecule type" value="Genomic_DNA"/>
</dbReference>
<comment type="subcellular location">
    <subcellularLocation>
        <location evidence="1">Cell membrane</location>
        <topology evidence="1">Single-pass type II membrane protein</topology>
    </subcellularLocation>
</comment>
<accession>A0A9Q0S0A7</accession>
<evidence type="ECO:0000259" key="13">
    <source>
        <dbReference type="PROSITE" id="PS50038"/>
    </source>
</evidence>
<evidence type="ECO:0000313" key="14">
    <source>
        <dbReference type="EMBL" id="KAJ6639557.1"/>
    </source>
</evidence>
<gene>
    <name evidence="14" type="primary">lrp-1_0</name>
    <name evidence="14" type="ORF">Bhyg_12303</name>
</gene>
<feature type="disulfide bond" evidence="11">
    <location>
        <begin position="317"/>
        <end position="329"/>
    </location>
</feature>
<feature type="disulfide bond" evidence="10">
    <location>
        <begin position="45"/>
        <end position="83"/>
    </location>
</feature>
<protein>
    <submittedName>
        <fullName evidence="14">Low-density lipoprotein receptor-related protein</fullName>
    </submittedName>
</protein>
<sequence length="355" mass="39998">MSICKSTSFSMCRSVLHYDLTTITHHKNLTPIDRQHFEHIIESKCSPRAHEFICSTLEPECRPERMGILPPCRRICKAILEPCAHIVAASEFLTMTFDCGIYPDSNDPSVCRDATKEMDCLANEFQCIDKTCIPAQWRCDNIKDCSSAEDEENCKFCEDDEFRCYSSQKCIPDKWRCDEYDDCPDASDEADCFEEDETLPPPLGNTRVYSFTQEQSPDPTSRPYLTISGDNRFSFSDDTNKDYPTTIENRNSSETTKSNEEHDDIQGAASGITVPLSKSLANFQDSKEIMMTSDSESDYKFSSASNVPLKTAHVSPCPQGELRCINGRCITLSQLCDKITDCPDGADEAMCVYKT</sequence>
<dbReference type="PROSITE" id="PS01209">
    <property type="entry name" value="LDLRA_1"/>
    <property type="match status" value="2"/>
</dbReference>
<keyword evidence="14" id="KW-0449">Lipoprotein</keyword>
<dbReference type="InterPro" id="IPR020067">
    <property type="entry name" value="Frizzled_dom"/>
</dbReference>
<feature type="compositionally biased region" description="Polar residues" evidence="12">
    <location>
        <begin position="210"/>
        <end position="219"/>
    </location>
</feature>
<evidence type="ECO:0000256" key="3">
    <source>
        <dbReference type="ARBA" id="ARBA00022729"/>
    </source>
</evidence>
<keyword evidence="9" id="KW-0325">Glycoprotein</keyword>
<dbReference type="SUPFAM" id="SSF57424">
    <property type="entry name" value="LDL receptor-like module"/>
    <property type="match status" value="3"/>
</dbReference>
<dbReference type="PROSITE" id="PS50068">
    <property type="entry name" value="LDLRA_2"/>
    <property type="match status" value="3"/>
</dbReference>
<keyword evidence="5" id="KW-0735">Signal-anchor</keyword>
<dbReference type="InterPro" id="IPR002172">
    <property type="entry name" value="LDrepeatLR_classA_rpt"/>
</dbReference>
<evidence type="ECO:0000256" key="8">
    <source>
        <dbReference type="ARBA" id="ARBA00023157"/>
    </source>
</evidence>
<feature type="compositionally biased region" description="Polar residues" evidence="12">
    <location>
        <begin position="228"/>
        <end position="256"/>
    </location>
</feature>
<feature type="disulfide bond" evidence="11">
    <location>
        <begin position="336"/>
        <end position="351"/>
    </location>
</feature>
<dbReference type="PANTHER" id="PTHR24270">
    <property type="entry name" value="LOW-DENSITY LIPOPROTEIN RECEPTOR-RELATED"/>
    <property type="match status" value="1"/>
</dbReference>
<keyword evidence="6" id="KW-1133">Transmembrane helix</keyword>
<dbReference type="PRINTS" id="PR00261">
    <property type="entry name" value="LDLRECEPTOR"/>
</dbReference>
<dbReference type="FunFam" id="4.10.400.10:FF:000034">
    <property type="entry name" value="Low-density lipoprotein receptor-related protein 2"/>
    <property type="match status" value="1"/>
</dbReference>
<proteinExistence type="predicted"/>
<dbReference type="SUPFAM" id="SSF63501">
    <property type="entry name" value="Frizzled cysteine-rich domain"/>
    <property type="match status" value="1"/>
</dbReference>
<dbReference type="GO" id="GO:0005886">
    <property type="term" value="C:plasma membrane"/>
    <property type="evidence" value="ECO:0007669"/>
    <property type="project" value="UniProtKB-SubCell"/>
</dbReference>
<feature type="region of interest" description="Disordered" evidence="12">
    <location>
        <begin position="210"/>
        <end position="271"/>
    </location>
</feature>
<keyword evidence="7" id="KW-0472">Membrane</keyword>
<evidence type="ECO:0000256" key="7">
    <source>
        <dbReference type="ARBA" id="ARBA00023136"/>
    </source>
</evidence>
<organism evidence="14 15">
    <name type="scientific">Pseudolycoriella hygida</name>
    <dbReference type="NCBI Taxonomy" id="35572"/>
    <lineage>
        <taxon>Eukaryota</taxon>
        <taxon>Metazoa</taxon>
        <taxon>Ecdysozoa</taxon>
        <taxon>Arthropoda</taxon>
        <taxon>Hexapoda</taxon>
        <taxon>Insecta</taxon>
        <taxon>Pterygota</taxon>
        <taxon>Neoptera</taxon>
        <taxon>Endopterygota</taxon>
        <taxon>Diptera</taxon>
        <taxon>Nematocera</taxon>
        <taxon>Sciaroidea</taxon>
        <taxon>Sciaridae</taxon>
        <taxon>Pseudolycoriella</taxon>
    </lineage>
</organism>
<keyword evidence="14" id="KW-0675">Receptor</keyword>
<feature type="disulfide bond" evidence="11">
    <location>
        <begin position="177"/>
        <end position="192"/>
    </location>
</feature>
<feature type="disulfide bond" evidence="11">
    <location>
        <begin position="120"/>
        <end position="132"/>
    </location>
</feature>
<dbReference type="InterPro" id="IPR023415">
    <property type="entry name" value="LDLR_class-A_CS"/>
</dbReference>
<keyword evidence="8 11" id="KW-1015">Disulfide bond</keyword>
<evidence type="ECO:0000256" key="4">
    <source>
        <dbReference type="ARBA" id="ARBA00022737"/>
    </source>
</evidence>